<evidence type="ECO:0000313" key="8">
    <source>
        <dbReference type="EMBL" id="MBU3804735.1"/>
    </source>
</evidence>
<dbReference type="InterPro" id="IPR004680">
    <property type="entry name" value="Cit_transptr-like_dom"/>
</dbReference>
<reference evidence="8" key="2">
    <citation type="submission" date="2021-04" db="EMBL/GenBank/DDBJ databases">
        <authorList>
            <person name="Gilroy R."/>
        </authorList>
    </citation>
    <scope>NUCLEOTIDE SEQUENCE</scope>
    <source>
        <strain evidence="8">B5-657</strain>
    </source>
</reference>
<feature type="transmembrane region" description="Helical" evidence="6">
    <location>
        <begin position="349"/>
        <end position="369"/>
    </location>
</feature>
<keyword evidence="3 6" id="KW-0812">Transmembrane</keyword>
<evidence type="ECO:0000256" key="1">
    <source>
        <dbReference type="ARBA" id="ARBA00004141"/>
    </source>
</evidence>
<dbReference type="Pfam" id="PF03600">
    <property type="entry name" value="CitMHS"/>
    <property type="match status" value="1"/>
</dbReference>
<name>A0A9E2KDB8_9FIRM</name>
<gene>
    <name evidence="8" type="ORF">H9872_08255</name>
</gene>
<feature type="transmembrane region" description="Helical" evidence="6">
    <location>
        <begin position="307"/>
        <end position="329"/>
    </location>
</feature>
<feature type="transmembrane region" description="Helical" evidence="6">
    <location>
        <begin position="36"/>
        <end position="57"/>
    </location>
</feature>
<dbReference type="PANTHER" id="PTHR43568:SF1">
    <property type="entry name" value="P PROTEIN"/>
    <property type="match status" value="1"/>
</dbReference>
<dbReference type="GO" id="GO:0016020">
    <property type="term" value="C:membrane"/>
    <property type="evidence" value="ECO:0007669"/>
    <property type="project" value="UniProtKB-SubCell"/>
</dbReference>
<feature type="transmembrane region" description="Helical" evidence="6">
    <location>
        <begin position="195"/>
        <end position="213"/>
    </location>
</feature>
<comment type="caution">
    <text evidence="8">The sequence shown here is derived from an EMBL/GenBank/DDBJ whole genome shotgun (WGS) entry which is preliminary data.</text>
</comment>
<reference evidence="8" key="1">
    <citation type="journal article" date="2021" name="PeerJ">
        <title>Extensive microbial diversity within the chicken gut microbiome revealed by metagenomics and culture.</title>
        <authorList>
            <person name="Gilroy R."/>
            <person name="Ravi A."/>
            <person name="Getino M."/>
            <person name="Pursley I."/>
            <person name="Horton D.L."/>
            <person name="Alikhan N.F."/>
            <person name="Baker D."/>
            <person name="Gharbi K."/>
            <person name="Hall N."/>
            <person name="Watson M."/>
            <person name="Adriaenssens E.M."/>
            <person name="Foster-Nyarko E."/>
            <person name="Jarju S."/>
            <person name="Secka A."/>
            <person name="Antonio M."/>
            <person name="Oren A."/>
            <person name="Chaudhuri R.R."/>
            <person name="La Ragione R."/>
            <person name="Hildebrand F."/>
            <person name="Pallen M.J."/>
        </authorList>
    </citation>
    <scope>NUCLEOTIDE SEQUENCE</scope>
    <source>
        <strain evidence="8">B5-657</strain>
    </source>
</reference>
<dbReference type="Proteomes" id="UP000824229">
    <property type="component" value="Unassembled WGS sequence"/>
</dbReference>
<protein>
    <submittedName>
        <fullName evidence="8">Anion transporter</fullName>
    </submittedName>
</protein>
<dbReference type="GO" id="GO:0055085">
    <property type="term" value="P:transmembrane transport"/>
    <property type="evidence" value="ECO:0007669"/>
    <property type="project" value="InterPro"/>
</dbReference>
<feature type="transmembrane region" description="Helical" evidence="6">
    <location>
        <begin position="155"/>
        <end position="174"/>
    </location>
</feature>
<feature type="domain" description="Citrate transporter-like" evidence="7">
    <location>
        <begin position="8"/>
        <end position="300"/>
    </location>
</feature>
<keyword evidence="5 6" id="KW-0472">Membrane</keyword>
<evidence type="ECO:0000256" key="2">
    <source>
        <dbReference type="ARBA" id="ARBA00022448"/>
    </source>
</evidence>
<feature type="transmembrane region" description="Helical" evidence="6">
    <location>
        <begin position="219"/>
        <end position="236"/>
    </location>
</feature>
<dbReference type="EMBL" id="JAHLFQ010000194">
    <property type="protein sequence ID" value="MBU3804735.1"/>
    <property type="molecule type" value="Genomic_DNA"/>
</dbReference>
<evidence type="ECO:0000313" key="9">
    <source>
        <dbReference type="Proteomes" id="UP000824229"/>
    </source>
</evidence>
<dbReference type="InterPro" id="IPR051475">
    <property type="entry name" value="Diverse_Ion_Transporter"/>
</dbReference>
<feature type="transmembrane region" description="Helical" evidence="6">
    <location>
        <begin position="78"/>
        <end position="108"/>
    </location>
</feature>
<keyword evidence="2" id="KW-0813">Transport</keyword>
<evidence type="ECO:0000259" key="7">
    <source>
        <dbReference type="Pfam" id="PF03600"/>
    </source>
</evidence>
<dbReference type="PANTHER" id="PTHR43568">
    <property type="entry name" value="P PROTEIN"/>
    <property type="match status" value="1"/>
</dbReference>
<evidence type="ECO:0000256" key="6">
    <source>
        <dbReference type="SAM" id="Phobius"/>
    </source>
</evidence>
<evidence type="ECO:0000256" key="3">
    <source>
        <dbReference type="ARBA" id="ARBA00022692"/>
    </source>
</evidence>
<feature type="transmembrane region" description="Helical" evidence="6">
    <location>
        <begin position="275"/>
        <end position="300"/>
    </location>
</feature>
<dbReference type="AlphaFoldDB" id="A0A9E2KDB8"/>
<organism evidence="8 9">
    <name type="scientific">Candidatus Cellulosilyticum pullistercoris</name>
    <dbReference type="NCBI Taxonomy" id="2838521"/>
    <lineage>
        <taxon>Bacteria</taxon>
        <taxon>Bacillati</taxon>
        <taxon>Bacillota</taxon>
        <taxon>Clostridia</taxon>
        <taxon>Lachnospirales</taxon>
        <taxon>Cellulosilyticaceae</taxon>
        <taxon>Cellulosilyticum</taxon>
    </lineage>
</organism>
<keyword evidence="4 6" id="KW-1133">Transmembrane helix</keyword>
<evidence type="ECO:0000256" key="5">
    <source>
        <dbReference type="ARBA" id="ARBA00023136"/>
    </source>
</evidence>
<comment type="subcellular location">
    <subcellularLocation>
        <location evidence="1">Membrane</location>
        <topology evidence="1">Multi-pass membrane protein</topology>
    </subcellularLocation>
</comment>
<feature type="transmembrane region" description="Helical" evidence="6">
    <location>
        <begin position="12"/>
        <end position="30"/>
    </location>
</feature>
<evidence type="ECO:0000256" key="4">
    <source>
        <dbReference type="ARBA" id="ARBA00022989"/>
    </source>
</evidence>
<sequence length="370" mass="41904">MLYNIKDWIKRECVLVIAIGLAIVSSFYQLPKASYIDIKVLVLLFNLMLIIAAFKHYKVLDYFASLLLNRSHTIRQTSYFLVGLTFVASMFMTNDVALITFVPLTLIIGDKLNKNVMKWVVFQTLAANLGSTLTPMGNPQNLFIYTYFEMGLLNFLKLTLLMAVIACFFFAILLHKEPQQEMNYQMVCPTIQHKGKVLGFTILFILVIASVVQMINYKVVFIMVILYTVVTNRALFRKVDYTLLITFIGFFIFVGNLAAIPQIKLYLGNILNHQGVTYLGSVLLSQIISNVPAAMLLAPFTGNWQELLIGVNVGGMGTLIASMASLISYRLYVEAHKEEQKAYFRLFTVYNVIGLLIFIPIMGILLWFIG</sequence>
<feature type="transmembrane region" description="Helical" evidence="6">
    <location>
        <begin position="243"/>
        <end position="263"/>
    </location>
</feature>
<accession>A0A9E2KDB8</accession>
<proteinExistence type="predicted"/>